<dbReference type="EMBL" id="NCTU01000023">
    <property type="protein sequence ID" value="PUW01509.1"/>
    <property type="molecule type" value="Genomic_DNA"/>
</dbReference>
<keyword evidence="1" id="KW-0812">Transmembrane</keyword>
<reference evidence="2 3" key="1">
    <citation type="submission" date="2017-04" db="EMBL/GenBank/DDBJ databases">
        <title>Cronobacter sakazakii, ST83 Lineage Isolates.</title>
        <authorList>
            <person name="Chase H."/>
            <person name="Tall B."/>
            <person name="Gopinath G."/>
            <person name="Lehner A."/>
        </authorList>
    </citation>
    <scope>NUCLEOTIDE SEQUENCE [LARGE SCALE GENOMIC DNA]</scope>
    <source>
        <strain evidence="2 3">MOD1_Comp15</strain>
    </source>
</reference>
<evidence type="ECO:0000313" key="3">
    <source>
        <dbReference type="Proteomes" id="UP000244856"/>
    </source>
</evidence>
<evidence type="ECO:0000256" key="1">
    <source>
        <dbReference type="SAM" id="Phobius"/>
    </source>
</evidence>
<organism evidence="2 3">
    <name type="scientific">Cronobacter sakazakii</name>
    <name type="common">Enterobacter sakazakii</name>
    <dbReference type="NCBI Taxonomy" id="28141"/>
    <lineage>
        <taxon>Bacteria</taxon>
        <taxon>Pseudomonadati</taxon>
        <taxon>Pseudomonadota</taxon>
        <taxon>Gammaproteobacteria</taxon>
        <taxon>Enterobacterales</taxon>
        <taxon>Enterobacteriaceae</taxon>
        <taxon>Cronobacter</taxon>
    </lineage>
</organism>
<dbReference type="AlphaFoldDB" id="A0AA44Z6D2"/>
<protein>
    <submittedName>
        <fullName evidence="2">Surface exclusion protein</fullName>
    </submittedName>
</protein>
<evidence type="ECO:0000313" key="2">
    <source>
        <dbReference type="EMBL" id="PUW01509.1"/>
    </source>
</evidence>
<proteinExistence type="predicted"/>
<comment type="caution">
    <text evidence="2">The sequence shown here is derived from an EMBL/GenBank/DDBJ whole genome shotgun (WGS) entry which is preliminary data.</text>
</comment>
<sequence>MKDVQRTESTSEKMLAIIKFAYYFLALPCLMIVGIAMAFIAYGTLTGKTTGADSQFYSVAVVVWLLAIVPLSVRRYAKCSRSRQLKKMVEMLSNNNRFAPKAEHQLFDAGRGKYFGIDTQRGTLLYIHMVKKGVTDVVGFDMRGWTSRELDGSVLNLYTRNPEVPVISINAHPVVAKKLYDTLGAMSHNRYEDSFPKEPWADYVRNQSRFISYDHEVVVPQAS</sequence>
<keyword evidence="1" id="KW-0472">Membrane</keyword>
<gene>
    <name evidence="2" type="ORF">B7T07_20695</name>
</gene>
<dbReference type="NCBIfam" id="NF033891">
    <property type="entry name" value="surf_exc_IncI1"/>
    <property type="match status" value="1"/>
</dbReference>
<dbReference type="RefSeq" id="WP_085107803.1">
    <property type="nucleotide sequence ID" value="NZ_NCTU01000023.1"/>
</dbReference>
<name>A0AA44Z6D2_CROSK</name>
<feature type="transmembrane region" description="Helical" evidence="1">
    <location>
        <begin position="20"/>
        <end position="42"/>
    </location>
</feature>
<dbReference type="Proteomes" id="UP000244856">
    <property type="component" value="Unassembled WGS sequence"/>
</dbReference>
<accession>A0AA44Z6D2</accession>
<feature type="transmembrane region" description="Helical" evidence="1">
    <location>
        <begin position="54"/>
        <end position="73"/>
    </location>
</feature>
<keyword evidence="1" id="KW-1133">Transmembrane helix</keyword>